<dbReference type="Proteomes" id="UP000046395">
    <property type="component" value="Unassembled WGS sequence"/>
</dbReference>
<dbReference type="PANTHER" id="PTHR16166:SF93">
    <property type="entry name" value="INTERMEMBRANE LIPID TRANSFER PROTEIN VPS13"/>
    <property type="match status" value="1"/>
</dbReference>
<dbReference type="InterPro" id="IPR026847">
    <property type="entry name" value="VPS13"/>
</dbReference>
<organism evidence="3 4">
    <name type="scientific">Trichuris muris</name>
    <name type="common">Mouse whipworm</name>
    <dbReference type="NCBI Taxonomy" id="70415"/>
    <lineage>
        <taxon>Eukaryota</taxon>
        <taxon>Metazoa</taxon>
        <taxon>Ecdysozoa</taxon>
        <taxon>Nematoda</taxon>
        <taxon>Enoplea</taxon>
        <taxon>Dorylaimia</taxon>
        <taxon>Trichinellida</taxon>
        <taxon>Trichuridae</taxon>
        <taxon>Trichuris</taxon>
    </lineage>
</organism>
<feature type="compositionally biased region" description="Basic and acidic residues" evidence="2">
    <location>
        <begin position="495"/>
        <end position="505"/>
    </location>
</feature>
<evidence type="ECO:0000256" key="2">
    <source>
        <dbReference type="SAM" id="MobiDB-lite"/>
    </source>
</evidence>
<evidence type="ECO:0000313" key="4">
    <source>
        <dbReference type="WBParaSite" id="TMUE_1000003292.1"/>
    </source>
</evidence>
<comment type="similarity">
    <text evidence="1">Belongs to the VPS13 family.</text>
</comment>
<dbReference type="GO" id="GO:0006623">
    <property type="term" value="P:protein targeting to vacuole"/>
    <property type="evidence" value="ECO:0007669"/>
    <property type="project" value="TreeGrafter"/>
</dbReference>
<keyword evidence="3" id="KW-1185">Reference proteome</keyword>
<name>A0A5S6Q8K5_TRIMR</name>
<evidence type="ECO:0000256" key="1">
    <source>
        <dbReference type="ARBA" id="ARBA00006545"/>
    </source>
</evidence>
<evidence type="ECO:0000313" key="3">
    <source>
        <dbReference type="Proteomes" id="UP000046395"/>
    </source>
</evidence>
<protein>
    <submittedName>
        <fullName evidence="4">Vacuolar protein sorting-associated protein 13 second N-terminal domain-containing protein</fullName>
    </submittedName>
</protein>
<dbReference type="WBParaSite" id="TMUE_1000003292.1">
    <property type="protein sequence ID" value="TMUE_1000003292.1"/>
    <property type="gene ID" value="WBGene00302472"/>
</dbReference>
<dbReference type="PANTHER" id="PTHR16166">
    <property type="entry name" value="VACUOLAR PROTEIN SORTING-ASSOCIATED PROTEIN VPS13"/>
    <property type="match status" value="1"/>
</dbReference>
<dbReference type="GO" id="GO:0045053">
    <property type="term" value="P:protein retention in Golgi apparatus"/>
    <property type="evidence" value="ECO:0007669"/>
    <property type="project" value="TreeGrafter"/>
</dbReference>
<reference evidence="4" key="1">
    <citation type="submission" date="2019-12" db="UniProtKB">
        <authorList>
            <consortium name="WormBaseParasite"/>
        </authorList>
    </citation>
    <scope>IDENTIFICATION</scope>
</reference>
<accession>A0A5S6Q8K5</accession>
<feature type="region of interest" description="Disordered" evidence="2">
    <location>
        <begin position="488"/>
        <end position="507"/>
    </location>
</feature>
<dbReference type="STRING" id="70415.A0A5S6Q8K5"/>
<proteinExistence type="inferred from homology"/>
<dbReference type="AlphaFoldDB" id="A0A5S6Q8K5"/>
<sequence>MVPRVQEGSAEFRKLRIAVSSLVFVGSENPLADHARRCFKVKQYSPDLSGSSLNRLKYYYTLNSGHCLRQSLGEFVDISNEQIQSLEITKAKVLLHNVPLKQTALRRFKCPVKVRSGSVGQITIYLPSLPLSTEAVITIENVELFVEFSEQELSWLRDDLHSTNDKRSVYDGLEEFHKMLFARKKCRLESALLDDTSANDPLTMIEVSNIRLVYSRDLSKDDLPKFVLSVDRLSFKNEEETLGVNANLFLFHVTGLAFGRAGLAGADACSPQPNEPRPWASGSKRSDEELHWLQISELKIRVEENVSLMAWNVLPERTFDIDMGHLTLRWTDSMLSNIVELISSFKWREFTEYKKFRPVDPVMKSPRDWWQFAATCILSKCRNRRMAKGWYTAYQRSKNLNTYCAAYARRIQQRELESDGHILERAEMDYSFGEINLFRFLAARRLFRSCTKGTISNWRRLLELSLLRPPEAFTRLCGSGSKFFEGFPTTGADPADGKQGEHDPLADVSYGESGQNSIFQLRLRVDALHVFAYTTERNGGQQGNAMNRLRSHELVNARSLRMVVNVSGLEEYVVTRTVRHCNFMVVSDVPLQLNVNRSACKQFAELWQFCQSEHDEALSAYVCGKYGDSFGMSSVGLYARLPMVWLNFQSDFAECASFATATMQDLSLYLRNDTRASEYSLQFDLGALRCYDNVNGRDMLVIRQIGSHKGTALRKWLHAKLPAFKDGDISLDSSGISEDDCSHRCEPSNTFLELRTHPASNALMVSLLFSSLRQLEGKFHAFVSRVSQVHGKVVGFELLTGFAHSLNIPGTIPSALSNSPLV</sequence>